<dbReference type="GO" id="GO:0006004">
    <property type="term" value="P:fucose metabolic process"/>
    <property type="evidence" value="ECO:0007669"/>
    <property type="project" value="UniProtKB-KW"/>
</dbReference>
<evidence type="ECO:0000256" key="2">
    <source>
        <dbReference type="ARBA" id="ARBA00004922"/>
    </source>
</evidence>
<keyword evidence="4" id="KW-0256">Endoplasmic reticulum</keyword>
<dbReference type="GO" id="GO:0005783">
    <property type="term" value="C:endoplasmic reticulum"/>
    <property type="evidence" value="ECO:0007669"/>
    <property type="project" value="UniProtKB-SubCell"/>
</dbReference>
<keyword evidence="3" id="KW-0808">Transferase</keyword>
<dbReference type="AlphaFoldDB" id="A0A086TLZ6"/>
<keyword evidence="11" id="KW-1185">Reference proteome</keyword>
<feature type="compositionally biased region" description="Low complexity" evidence="9">
    <location>
        <begin position="46"/>
        <end position="77"/>
    </location>
</feature>
<dbReference type="Pfam" id="PF10250">
    <property type="entry name" value="O-FucT"/>
    <property type="match status" value="1"/>
</dbReference>
<protein>
    <recommendedName>
        <fullName evidence="8">GDP-fucose protein O-fucosyltransferase 2</fullName>
    </recommendedName>
</protein>
<evidence type="ECO:0000256" key="9">
    <source>
        <dbReference type="SAM" id="MobiDB-lite"/>
    </source>
</evidence>
<evidence type="ECO:0000313" key="11">
    <source>
        <dbReference type="Proteomes" id="UP000243308"/>
    </source>
</evidence>
<evidence type="ECO:0000256" key="8">
    <source>
        <dbReference type="ARBA" id="ARBA00026232"/>
    </source>
</evidence>
<dbReference type="InterPro" id="IPR019378">
    <property type="entry name" value="GDP-Fuc_O-FucTrfase"/>
</dbReference>
<dbReference type="EMBL" id="KN042429">
    <property type="protein sequence ID" value="KFH62973.1"/>
    <property type="molecule type" value="Genomic_DNA"/>
</dbReference>
<evidence type="ECO:0000256" key="1">
    <source>
        <dbReference type="ARBA" id="ARBA00004240"/>
    </source>
</evidence>
<evidence type="ECO:0000256" key="6">
    <source>
        <dbReference type="ARBA" id="ARBA00023277"/>
    </source>
</evidence>
<dbReference type="PANTHER" id="PTHR13398:SF0">
    <property type="entry name" value="GDP-FUCOSE PROTEIN O-FUCOSYLTRANSFERASE 2"/>
    <property type="match status" value="1"/>
</dbReference>
<dbReference type="InterPro" id="IPR045130">
    <property type="entry name" value="OFUT2-like"/>
</dbReference>
<comment type="subcellular location">
    <subcellularLocation>
        <location evidence="1">Endoplasmic reticulum</location>
    </subcellularLocation>
</comment>
<sequence>MRSQIVHNKAVLIAALVLLVAGFTMYSSMSLLNFEFRLDNTKDQELQQQQEQKQQQQPPLHSPEQHQPLHSPEQHQPLHPPEQHQPQPDQEQPGHSSVDATNDPPTLPPLLLDPSTKYLSFLPFAGLTNQFIGVEVAAYIALRLNRTLLVPPIISNSHDHDNTHQTWSRYFDLKRFSNLTGIPVVEWDTVRPLNAAQTRVGRERAMTEAHTAEWAALATNMTCQIIYGFGNPDKQINYSARYFVYHFLLNLVFQAPPPLAPGATIYDHKKYAKDEPNQESLVIVEDLIERYSDFKDQMLMLSHAFKIKDPKNRYWNTVGQHLHFEPLLARYSRERVMKEIRQDSGAEPERVVDPESADQEMVDRIPYIAVHLRRGDIMSKCTPGEDVTHCEVPISSYAEAIEKVRAESKHKWPVVVATDSDSIEEYEEMEALGWHRIDHTEDNAHEVLGAFGPAFADASILAHADVFLGSSRSTMSRVAATRQRSWYQRNTIYPQAPVTATKETTAASVDDSMNKMRRTGVRRL</sequence>
<keyword evidence="5" id="KW-0294">Fucose metabolism</keyword>
<feature type="compositionally biased region" description="Low complexity" evidence="9">
    <location>
        <begin position="84"/>
        <end position="93"/>
    </location>
</feature>
<dbReference type="CDD" id="cd11296">
    <property type="entry name" value="O-FucT_like"/>
    <property type="match status" value="1"/>
</dbReference>
<dbReference type="PANTHER" id="PTHR13398">
    <property type="entry name" value="GDP-FUCOSE PROTEIN O-FUCOSYLTRANSFERASE 2"/>
    <property type="match status" value="1"/>
</dbReference>
<dbReference type="Gene3D" id="3.40.50.11350">
    <property type="match status" value="1"/>
</dbReference>
<dbReference type="GO" id="GO:0046922">
    <property type="term" value="F:peptide-O-fucosyltransferase activity"/>
    <property type="evidence" value="ECO:0007669"/>
    <property type="project" value="InterPro"/>
</dbReference>
<comment type="similarity">
    <text evidence="7">Belongs to the glycosyltransferase 68 family.</text>
</comment>
<gene>
    <name evidence="10" type="ORF">MVEG_11011</name>
</gene>
<evidence type="ECO:0000313" key="10">
    <source>
        <dbReference type="EMBL" id="KFH62973.1"/>
    </source>
</evidence>
<evidence type="ECO:0000256" key="3">
    <source>
        <dbReference type="ARBA" id="ARBA00022679"/>
    </source>
</evidence>
<feature type="region of interest" description="Disordered" evidence="9">
    <location>
        <begin position="43"/>
        <end position="110"/>
    </location>
</feature>
<evidence type="ECO:0000256" key="7">
    <source>
        <dbReference type="ARBA" id="ARBA00025803"/>
    </source>
</evidence>
<keyword evidence="6" id="KW-0119">Carbohydrate metabolism</keyword>
<comment type="pathway">
    <text evidence="2">Protein modification; protein glycosylation.</text>
</comment>
<organism evidence="10 11">
    <name type="scientific">Podila verticillata NRRL 6337</name>
    <dbReference type="NCBI Taxonomy" id="1069443"/>
    <lineage>
        <taxon>Eukaryota</taxon>
        <taxon>Fungi</taxon>
        <taxon>Fungi incertae sedis</taxon>
        <taxon>Mucoromycota</taxon>
        <taxon>Mortierellomycotina</taxon>
        <taxon>Mortierellomycetes</taxon>
        <taxon>Mortierellales</taxon>
        <taxon>Mortierellaceae</taxon>
        <taxon>Podila</taxon>
    </lineage>
</organism>
<dbReference type="Proteomes" id="UP000243308">
    <property type="component" value="Unassembled WGS sequence"/>
</dbReference>
<proteinExistence type="inferred from homology"/>
<accession>A0A086TLZ6</accession>
<dbReference type="OrthoDB" id="423313at2759"/>
<evidence type="ECO:0000256" key="5">
    <source>
        <dbReference type="ARBA" id="ARBA00023253"/>
    </source>
</evidence>
<name>A0A086TLZ6_9FUNG</name>
<evidence type="ECO:0000256" key="4">
    <source>
        <dbReference type="ARBA" id="ARBA00022824"/>
    </source>
</evidence>
<reference evidence="10 11" key="1">
    <citation type="submission" date="2011-02" db="EMBL/GenBank/DDBJ databases">
        <title>The Genome Sequence of Mortierella verticillata NRRL 6337.</title>
        <authorList>
            <consortium name="The Broad Institute Genome Sequencing Platform"/>
            <person name="Russ C."/>
            <person name="Cuomo C."/>
            <person name="Burger G."/>
            <person name="Gray M.W."/>
            <person name="Holland P.W.H."/>
            <person name="King N."/>
            <person name="Lang F.B.F."/>
            <person name="Roger A.J."/>
            <person name="Ruiz-Trillo I."/>
            <person name="Young S.K."/>
            <person name="Zeng Q."/>
            <person name="Gargeya S."/>
            <person name="Alvarado L."/>
            <person name="Berlin A."/>
            <person name="Chapman S.B."/>
            <person name="Chen Z."/>
            <person name="Freedman E."/>
            <person name="Gellesch M."/>
            <person name="Goldberg J."/>
            <person name="Griggs A."/>
            <person name="Gujja S."/>
            <person name="Heilman E."/>
            <person name="Heiman D."/>
            <person name="Howarth C."/>
            <person name="Mehta T."/>
            <person name="Neiman D."/>
            <person name="Pearson M."/>
            <person name="Roberts A."/>
            <person name="Saif S."/>
            <person name="Shea T."/>
            <person name="Shenoy N."/>
            <person name="Sisk P."/>
            <person name="Stolte C."/>
            <person name="Sykes S."/>
            <person name="White J."/>
            <person name="Yandava C."/>
            <person name="Haas B."/>
            <person name="Nusbaum C."/>
            <person name="Birren B."/>
        </authorList>
    </citation>
    <scope>NUCLEOTIDE SEQUENCE [LARGE SCALE GENOMIC DNA]</scope>
    <source>
        <strain evidence="10 11">NRRL 6337</strain>
    </source>
</reference>
<dbReference type="Gene3D" id="3.40.50.11340">
    <property type="match status" value="1"/>
</dbReference>